<dbReference type="PANTHER" id="PTHR42895">
    <property type="entry name" value="IRON-SULFUR CLUSTER-BINDING PROTEIN-RELATED"/>
    <property type="match status" value="1"/>
</dbReference>
<dbReference type="SUPFAM" id="SSF54292">
    <property type="entry name" value="2Fe-2S ferredoxin-like"/>
    <property type="match status" value="1"/>
</dbReference>
<dbReference type="Gene3D" id="3.10.20.30">
    <property type="match status" value="1"/>
</dbReference>
<protein>
    <submittedName>
        <fullName evidence="3">DUF4445 domain-containing protein</fullName>
    </submittedName>
</protein>
<dbReference type="Gene3D" id="3.30.420.480">
    <property type="entry name" value="Domain of unknown function (DUF4445)"/>
    <property type="match status" value="1"/>
</dbReference>
<name>A0A545TKG1_9PROT</name>
<feature type="domain" description="2Fe-2S ferredoxin-type" evidence="2">
    <location>
        <begin position="19"/>
        <end position="123"/>
    </location>
</feature>
<dbReference type="CDD" id="cd00207">
    <property type="entry name" value="fer2"/>
    <property type="match status" value="1"/>
</dbReference>
<reference evidence="3 4" key="1">
    <citation type="submission" date="2019-06" db="EMBL/GenBank/DDBJ databases">
        <title>Whole genome sequence for Rhodospirillaceae sp. R148.</title>
        <authorList>
            <person name="Wang G."/>
        </authorList>
    </citation>
    <scope>NUCLEOTIDE SEQUENCE [LARGE SCALE GENOMIC DNA]</scope>
    <source>
        <strain evidence="3 4">R148</strain>
    </source>
</reference>
<dbReference type="Gene3D" id="3.10.20.880">
    <property type="match status" value="1"/>
</dbReference>
<dbReference type="AlphaFoldDB" id="A0A545TKG1"/>
<dbReference type="InterPro" id="IPR052911">
    <property type="entry name" value="Corrinoid_activation_enz"/>
</dbReference>
<dbReference type="GO" id="GO:0051536">
    <property type="term" value="F:iron-sulfur cluster binding"/>
    <property type="evidence" value="ECO:0007669"/>
    <property type="project" value="InterPro"/>
</dbReference>
<dbReference type="InterPro" id="IPR012675">
    <property type="entry name" value="Beta-grasp_dom_sf"/>
</dbReference>
<evidence type="ECO:0000313" key="3">
    <source>
        <dbReference type="EMBL" id="TQV77712.1"/>
    </source>
</evidence>
<proteinExistence type="predicted"/>
<dbReference type="InterPro" id="IPR027980">
    <property type="entry name" value="RACo_C"/>
</dbReference>
<dbReference type="InterPro" id="IPR041414">
    <property type="entry name" value="Raco-like_middle"/>
</dbReference>
<feature type="region of interest" description="Disordered" evidence="1">
    <location>
        <begin position="669"/>
        <end position="692"/>
    </location>
</feature>
<comment type="caution">
    <text evidence="3">The sequence shown here is derived from an EMBL/GenBank/DDBJ whole genome shotgun (WGS) entry which is preliminary data.</text>
</comment>
<dbReference type="OrthoDB" id="9810588at2"/>
<gene>
    <name evidence="3" type="ORF">FKG95_19295</name>
</gene>
<dbReference type="Pfam" id="PF14574">
    <property type="entry name" value="RACo_C_ter"/>
    <property type="match status" value="1"/>
</dbReference>
<dbReference type="PROSITE" id="PS51085">
    <property type="entry name" value="2FE2S_FER_2"/>
    <property type="match status" value="1"/>
</dbReference>
<dbReference type="InterPro" id="IPR042259">
    <property type="entry name" value="Raco-like_middle_sf"/>
</dbReference>
<dbReference type="PANTHER" id="PTHR42895:SF2">
    <property type="entry name" value="IRON-SULFUR CLUSTER PROTEIN"/>
    <property type="match status" value="1"/>
</dbReference>
<dbReference type="InterPro" id="IPR036010">
    <property type="entry name" value="2Fe-2S_ferredoxin-like_sf"/>
</dbReference>
<dbReference type="InterPro" id="IPR001041">
    <property type="entry name" value="2Fe-2S_ferredoxin-type"/>
</dbReference>
<accession>A0A545TKG1</accession>
<organism evidence="3 4">
    <name type="scientific">Denitrobaculum tricleocarpae</name>
    <dbReference type="NCBI Taxonomy" id="2591009"/>
    <lineage>
        <taxon>Bacteria</taxon>
        <taxon>Pseudomonadati</taxon>
        <taxon>Pseudomonadota</taxon>
        <taxon>Alphaproteobacteria</taxon>
        <taxon>Rhodospirillales</taxon>
        <taxon>Rhodospirillaceae</taxon>
        <taxon>Denitrobaculum</taxon>
    </lineage>
</organism>
<evidence type="ECO:0000313" key="4">
    <source>
        <dbReference type="Proteomes" id="UP000315252"/>
    </source>
</evidence>
<dbReference type="RefSeq" id="WP_142898056.1">
    <property type="nucleotide sequence ID" value="NZ_ML660058.1"/>
</dbReference>
<dbReference type="Proteomes" id="UP000315252">
    <property type="component" value="Unassembled WGS sequence"/>
</dbReference>
<evidence type="ECO:0000259" key="2">
    <source>
        <dbReference type="PROSITE" id="PS51085"/>
    </source>
</evidence>
<sequence>MSETLKEIGEPATKEAKQALVVFTPSGRRGRFPVGTPVLKAARSLGVDIDSVCGGRGICGRCQIQPEIGDFAKHGISSRAENVSPGNEVEARYAKKRGMKADRRLSCQSLVQGDLVVDVPADSQVHKQVVRKRAEVRDIELDPAMRLHYVEVEEPDMHNPTGDLERLIAALKSQWSLTDLECDLRTLQGLQQALRKGEWKVTVAVHRGQVITAIWPGFQGNAYGMAVDVGSTTIAAHLCDLQTGEVLASSGVMNPQIRFGEDLMSRVSYVMMNPGGDRAMTAAVRDALNTLTEAVAEEAGIDRTLILNATFVGNPIMHHLLLGMDPTELGGAPFALAANSGMTLWATELELNINQDGRVYVLPCIAGHVGADTAGVILSEQPHLAEDITLVVDVGTNAEIVLGNKQRLLACSSPTGPAFEGAQISCGQRAAPGAIERVRIDPETLEPRFKVIGSDLWSDEPGFAAETKKTGVTGVCGSGIIEVLAEMFLAGLLLTDGTINGEMAAKTPRIQPDGRTFSYLLHEGDGKGDGEPELRITQNDVRAIQLGKAALYAGIRLLMDRLGVEQVERIMLAGAFGSHIDVKYAMILGMIPDCPLEKVHSAGNAAGTGARIALLNQKTRDDIESVVKKVEKIETAVEAKFQEHFVQAMGIPHTTAVFPHLAEAVELPAPSVKAAPEGDEDGGGRRRRRRRS</sequence>
<evidence type="ECO:0000256" key="1">
    <source>
        <dbReference type="SAM" id="MobiDB-lite"/>
    </source>
</evidence>
<dbReference type="Pfam" id="PF17650">
    <property type="entry name" value="RACo_linker"/>
    <property type="match status" value="1"/>
</dbReference>
<dbReference type="EMBL" id="VHSH01000007">
    <property type="protein sequence ID" value="TQV77712.1"/>
    <property type="molecule type" value="Genomic_DNA"/>
</dbReference>
<keyword evidence="4" id="KW-1185">Reference proteome</keyword>
<dbReference type="InterPro" id="IPR040506">
    <property type="entry name" value="RACo_linker"/>
</dbReference>
<dbReference type="Pfam" id="PF17651">
    <property type="entry name" value="Raco_middle"/>
    <property type="match status" value="1"/>
</dbReference>